<reference evidence="1 2" key="1">
    <citation type="submission" date="2019-07" db="EMBL/GenBank/DDBJ databases">
        <title>Genomics analysis of Aphanomyces spp. identifies a new class of oomycete effector associated with host adaptation.</title>
        <authorList>
            <person name="Gaulin E."/>
        </authorList>
    </citation>
    <scope>NUCLEOTIDE SEQUENCE [LARGE SCALE GENOMIC DNA]</scope>
    <source>
        <strain evidence="1 2">ATCC 201684</strain>
    </source>
</reference>
<evidence type="ECO:0000313" key="2">
    <source>
        <dbReference type="Proteomes" id="UP000481153"/>
    </source>
</evidence>
<keyword evidence="2" id="KW-1185">Reference proteome</keyword>
<evidence type="ECO:0000313" key="1">
    <source>
        <dbReference type="EMBL" id="KAF0724986.1"/>
    </source>
</evidence>
<dbReference type="Proteomes" id="UP000481153">
    <property type="component" value="Unassembled WGS sequence"/>
</dbReference>
<proteinExistence type="predicted"/>
<gene>
    <name evidence="1" type="ORF">Ae201684_016384</name>
</gene>
<dbReference type="AlphaFoldDB" id="A0A6G0WF37"/>
<name>A0A6G0WF37_9STRA</name>
<sequence length="165" mass="18914">MDRQFMSNAQVFYPSKHHDNCEDLKMKDLMLLGTLTSSQLGLDLGWTLNELFVLLLSDHRRTSFCCNCVLHDILGKFLTPMTQMSTECDKACNANLTHWSSSNYLTIAKSIKMTYKTLSYRLGMLIRLKTSTLIVPQANFLAIMDFANEILFKGVQIHDSSMRYL</sequence>
<comment type="caution">
    <text evidence="1">The sequence shown here is derived from an EMBL/GenBank/DDBJ whole genome shotgun (WGS) entry which is preliminary data.</text>
</comment>
<protein>
    <submittedName>
        <fullName evidence="1">Uncharacterized protein</fullName>
    </submittedName>
</protein>
<dbReference type="EMBL" id="VJMJ01000253">
    <property type="protein sequence ID" value="KAF0724986.1"/>
    <property type="molecule type" value="Genomic_DNA"/>
</dbReference>
<organism evidence="1 2">
    <name type="scientific">Aphanomyces euteiches</name>
    <dbReference type="NCBI Taxonomy" id="100861"/>
    <lineage>
        <taxon>Eukaryota</taxon>
        <taxon>Sar</taxon>
        <taxon>Stramenopiles</taxon>
        <taxon>Oomycota</taxon>
        <taxon>Saprolegniomycetes</taxon>
        <taxon>Saprolegniales</taxon>
        <taxon>Verrucalvaceae</taxon>
        <taxon>Aphanomyces</taxon>
    </lineage>
</organism>
<accession>A0A6G0WF37</accession>